<comment type="caution">
    <text evidence="14">The sequence shown here is derived from an EMBL/GenBank/DDBJ whole genome shotgun (WGS) entry which is preliminary data.</text>
</comment>
<dbReference type="GO" id="GO:0005085">
    <property type="term" value="F:guanyl-nucleotide exchange factor activity"/>
    <property type="evidence" value="ECO:0007669"/>
    <property type="project" value="UniProtKB-UniRule"/>
</dbReference>
<feature type="domain" description="RING-type" evidence="12">
    <location>
        <begin position="217"/>
        <end position="258"/>
    </location>
</feature>
<protein>
    <recommendedName>
        <fullName evidence="2">RING-type E3 ubiquitin transferase</fullName>
        <ecNumber evidence="2">2.3.2.27</ecNumber>
    </recommendedName>
</protein>
<feature type="region of interest" description="Disordered" evidence="11">
    <location>
        <begin position="262"/>
        <end position="337"/>
    </location>
</feature>
<comment type="catalytic activity">
    <reaction evidence="1">
        <text>S-ubiquitinyl-[E2 ubiquitin-conjugating enzyme]-L-cysteine + [acceptor protein]-L-lysine = [E2 ubiquitin-conjugating enzyme]-L-cysteine + N(6)-ubiquitinyl-[acceptor protein]-L-lysine.</text>
        <dbReference type="EC" id="2.3.2.27"/>
    </reaction>
</comment>
<evidence type="ECO:0000256" key="9">
    <source>
        <dbReference type="PROSITE-ProRule" id="PRU00175"/>
    </source>
</evidence>
<dbReference type="Gene3D" id="3.30.40.10">
    <property type="entry name" value="Zinc/RING finger domain, C3HC4 (zinc finger)"/>
    <property type="match status" value="1"/>
</dbReference>
<feature type="region of interest" description="Disordered" evidence="11">
    <location>
        <begin position="388"/>
        <end position="427"/>
    </location>
</feature>
<dbReference type="Pfam" id="PF14369">
    <property type="entry name" value="Zn_ribbon_19"/>
    <property type="match status" value="1"/>
</dbReference>
<feature type="region of interest" description="Disordered" evidence="11">
    <location>
        <begin position="790"/>
        <end position="810"/>
    </location>
</feature>
<feature type="domain" description="PRONE" evidence="13">
    <location>
        <begin position="416"/>
        <end position="780"/>
    </location>
</feature>
<feature type="non-terminal residue" evidence="14">
    <location>
        <position position="1"/>
    </location>
</feature>
<dbReference type="Gene3D" id="1.20.58.2010">
    <property type="entry name" value="PRONE domain, subdomain 1"/>
    <property type="match status" value="1"/>
</dbReference>
<dbReference type="InterPro" id="IPR038937">
    <property type="entry name" value="RopGEF"/>
</dbReference>
<dbReference type="PANTHER" id="PTHR33101">
    <property type="entry name" value="ROP GUANINE NUCLEOTIDE EXCHANGE FACTOR 1"/>
    <property type="match status" value="1"/>
</dbReference>
<dbReference type="PROSITE" id="PS51334">
    <property type="entry name" value="PRONE"/>
    <property type="match status" value="1"/>
</dbReference>
<dbReference type="InterPro" id="IPR005512">
    <property type="entry name" value="PRONE_dom"/>
</dbReference>
<dbReference type="EMBL" id="RDQH01000343">
    <property type="protein sequence ID" value="RXH69118.1"/>
    <property type="molecule type" value="Genomic_DNA"/>
</dbReference>
<evidence type="ECO:0000256" key="8">
    <source>
        <dbReference type="ARBA" id="ARBA00022833"/>
    </source>
</evidence>
<reference evidence="14 15" key="1">
    <citation type="submission" date="2018-10" db="EMBL/GenBank/DDBJ databases">
        <title>A high-quality apple genome assembly.</title>
        <authorList>
            <person name="Hu J."/>
        </authorList>
    </citation>
    <scope>NUCLEOTIDE SEQUENCE [LARGE SCALE GENOMIC DNA]</scope>
    <source>
        <strain evidence="15">cv. HFTH1</strain>
        <tissue evidence="14">Young leaf</tissue>
    </source>
</reference>
<evidence type="ECO:0000256" key="3">
    <source>
        <dbReference type="ARBA" id="ARBA00022658"/>
    </source>
</evidence>
<dbReference type="FunFam" id="3.30.40.10:FF:000022">
    <property type="entry name" value="E3 ubiquitin-protein ligase RING1-like"/>
    <property type="match status" value="1"/>
</dbReference>
<dbReference type="CDD" id="cd16667">
    <property type="entry name" value="RING-H2_RNF126-like"/>
    <property type="match status" value="1"/>
</dbReference>
<evidence type="ECO:0000313" key="14">
    <source>
        <dbReference type="EMBL" id="RXH69118.1"/>
    </source>
</evidence>
<keyword evidence="3 10" id="KW-0344">Guanine-nucleotide releasing factor</keyword>
<dbReference type="SUPFAM" id="SSF57850">
    <property type="entry name" value="RING/U-box"/>
    <property type="match status" value="1"/>
</dbReference>
<proteinExistence type="predicted"/>
<dbReference type="Pfam" id="PF03759">
    <property type="entry name" value="PRONE"/>
    <property type="match status" value="1"/>
</dbReference>
<keyword evidence="6 9" id="KW-0863">Zinc-finger</keyword>
<dbReference type="GO" id="GO:0008270">
    <property type="term" value="F:zinc ion binding"/>
    <property type="evidence" value="ECO:0007669"/>
    <property type="project" value="UniProtKB-KW"/>
</dbReference>
<dbReference type="PROSITE" id="PS50089">
    <property type="entry name" value="ZF_RING_2"/>
    <property type="match status" value="1"/>
</dbReference>
<evidence type="ECO:0000256" key="5">
    <source>
        <dbReference type="ARBA" id="ARBA00022723"/>
    </source>
</evidence>
<dbReference type="FunFam" id="1.20.58.2010:FF:000003">
    <property type="entry name" value="Rop guanine nucleotide exchange factor 14"/>
    <property type="match status" value="1"/>
</dbReference>
<evidence type="ECO:0000256" key="7">
    <source>
        <dbReference type="ARBA" id="ARBA00022786"/>
    </source>
</evidence>
<evidence type="ECO:0000313" key="15">
    <source>
        <dbReference type="Proteomes" id="UP000290289"/>
    </source>
</evidence>
<gene>
    <name evidence="14" type="ORF">DVH24_031451</name>
</gene>
<dbReference type="Proteomes" id="UP000290289">
    <property type="component" value="Chromosome 17"/>
</dbReference>
<dbReference type="PANTHER" id="PTHR33101:SF10">
    <property type="entry name" value="ROP GUANINE NUCLEOTIDE EXCHANGE FACTOR 12"/>
    <property type="match status" value="1"/>
</dbReference>
<evidence type="ECO:0000256" key="4">
    <source>
        <dbReference type="ARBA" id="ARBA00022679"/>
    </source>
</evidence>
<dbReference type="InterPro" id="IPR039525">
    <property type="entry name" value="RNF126-like_zinc-ribbon"/>
</dbReference>
<keyword evidence="5" id="KW-0479">Metal-binding</keyword>
<keyword evidence="8" id="KW-0862">Zinc</keyword>
<dbReference type="InterPro" id="IPR013083">
    <property type="entry name" value="Znf_RING/FYVE/PHD"/>
</dbReference>
<dbReference type="SMART" id="SM00184">
    <property type="entry name" value="RING"/>
    <property type="match status" value="1"/>
</dbReference>
<name>A0A498HCC2_MALDO</name>
<keyword evidence="15" id="KW-1185">Reference proteome</keyword>
<evidence type="ECO:0000259" key="12">
    <source>
        <dbReference type="PROSITE" id="PS50089"/>
    </source>
</evidence>
<dbReference type="GO" id="GO:0061630">
    <property type="term" value="F:ubiquitin protein ligase activity"/>
    <property type="evidence" value="ECO:0007669"/>
    <property type="project" value="UniProtKB-EC"/>
</dbReference>
<feature type="compositionally biased region" description="Basic and acidic residues" evidence="11">
    <location>
        <begin position="407"/>
        <end position="427"/>
    </location>
</feature>
<organism evidence="14 15">
    <name type="scientific">Malus domestica</name>
    <name type="common">Apple</name>
    <name type="synonym">Pyrus malus</name>
    <dbReference type="NCBI Taxonomy" id="3750"/>
    <lineage>
        <taxon>Eukaryota</taxon>
        <taxon>Viridiplantae</taxon>
        <taxon>Streptophyta</taxon>
        <taxon>Embryophyta</taxon>
        <taxon>Tracheophyta</taxon>
        <taxon>Spermatophyta</taxon>
        <taxon>Magnoliopsida</taxon>
        <taxon>eudicotyledons</taxon>
        <taxon>Gunneridae</taxon>
        <taxon>Pentapetalae</taxon>
        <taxon>rosids</taxon>
        <taxon>fabids</taxon>
        <taxon>Rosales</taxon>
        <taxon>Rosaceae</taxon>
        <taxon>Amygdaloideae</taxon>
        <taxon>Maleae</taxon>
        <taxon>Malus</taxon>
    </lineage>
</organism>
<evidence type="ECO:0000256" key="2">
    <source>
        <dbReference type="ARBA" id="ARBA00012483"/>
    </source>
</evidence>
<dbReference type="FunFam" id="1.20.58.1310:FF:000001">
    <property type="entry name" value="Rop guanine nucleotide exchange factor 9"/>
    <property type="match status" value="1"/>
</dbReference>
<feature type="compositionally biased region" description="Low complexity" evidence="11">
    <location>
        <begin position="270"/>
        <end position="289"/>
    </location>
</feature>
<accession>A0A498HCC2</accession>
<evidence type="ECO:0000256" key="11">
    <source>
        <dbReference type="SAM" id="MobiDB-lite"/>
    </source>
</evidence>
<keyword evidence="7" id="KW-0833">Ubl conjugation pathway</keyword>
<evidence type="ECO:0000256" key="10">
    <source>
        <dbReference type="PROSITE-ProRule" id="PRU00663"/>
    </source>
</evidence>
<feature type="compositionally biased region" description="Low complexity" evidence="11">
    <location>
        <begin position="305"/>
        <end position="333"/>
    </location>
</feature>
<sequence length="876" mass="98346">HLFCRIIDVDTSQKFQYSFAFAFAFAFAFSRGEMSSGRNTHWCYNCRQPVRLRGRDAVCPGCDGGFVQELDDMVHISPMDFFGLDNDDDPDRRFGIMEAFSALHQLTDRRRNDSIRGRPDLVPERNPAFAPLLIFGGQIPFRLSGNGTFEAFFNGSPGIGVTRGNVGDYFVGPGLEELFEQLSANDRRGPAPASRGSIDAMPTVKITNRHLRSDAHCPVCKDKFELGSEAKQMPCDHLYHTDCIVPWLVQHNSCPVCRQELPPQGPQGVGSSRSSNSRSRSSSFGSNTSARESGRENQGRRNLFSSLWPFRSSSSSSSSSTSHNPTTESSPSTMREHNNEMGMVRALEEEEEDYKSRLYHFKGMHENTGRHTKSLSIESATVLEFQDDDKKASSRSSNGAQGSKSQLSKEEAAAREAREKQQQTDMEQMKERFAKLLLGEDMSGGGKGVSSALALSNAITNLAASVFGEQTRLEPMSTERKKRWRKEIDWFLCVSDYIVEFVASQQKGKDGTNMEIMVTRQRTDLHMNIPALRKLDAMLIDCLDNFQEKQEFYYVSKDADEKEKGSAKRKDDKWWLPTPKVPPNGLSDAARKFIQYQKDCVNQVLKAAMAINAQVLTEMEIPENYIESLPKNGRASLGDTIYRSITVEFFDPDQFLCSMDLSSEHKILDLKNKMEASMVIWKRKMNQKDGKSGWGSAVSLEKRELFEERAETILLLLKQRFPGIPQSSLDVSKIEYNADVGQAILESYSRILESLAFTVLSRIEDVLYADFATQNPSHVACKRPYLEDTTIATSPDRSSKEENAGGETPCSMTLSDFMGWGADQSETEPKKDLDAADEDYCEVKHPHIQKIANIVTNKKISYLENLGGLRSPTARH</sequence>
<dbReference type="Gene3D" id="1.20.58.1310">
    <property type="entry name" value="PRONE domain, subdomain 2"/>
    <property type="match status" value="1"/>
</dbReference>
<feature type="compositionally biased region" description="Polar residues" evidence="11">
    <location>
        <begin position="394"/>
        <end position="406"/>
    </location>
</feature>
<dbReference type="InterPro" id="IPR001841">
    <property type="entry name" value="Znf_RING"/>
</dbReference>
<dbReference type="FunFam" id="1.20.58.2010:FF:000001">
    <property type="entry name" value="Rop guanine nucleotide exchange factor 14"/>
    <property type="match status" value="1"/>
</dbReference>
<evidence type="ECO:0000259" key="13">
    <source>
        <dbReference type="PROSITE" id="PS51334"/>
    </source>
</evidence>
<dbReference type="AlphaFoldDB" id="A0A498HCC2"/>
<keyword evidence="4" id="KW-0808">Transferase</keyword>
<evidence type="ECO:0000256" key="1">
    <source>
        <dbReference type="ARBA" id="ARBA00000900"/>
    </source>
</evidence>
<evidence type="ECO:0000256" key="6">
    <source>
        <dbReference type="ARBA" id="ARBA00022771"/>
    </source>
</evidence>
<dbReference type="Pfam" id="PF13639">
    <property type="entry name" value="zf-RING_2"/>
    <property type="match status" value="1"/>
</dbReference>
<dbReference type="EC" id="2.3.2.27" evidence="2"/>